<organism evidence="1 2">
    <name type="scientific">Bradyrhizobium jicamae</name>
    <dbReference type="NCBI Taxonomy" id="280332"/>
    <lineage>
        <taxon>Bacteria</taxon>
        <taxon>Pseudomonadati</taxon>
        <taxon>Pseudomonadota</taxon>
        <taxon>Alphaproteobacteria</taxon>
        <taxon>Hyphomicrobiales</taxon>
        <taxon>Nitrobacteraceae</taxon>
        <taxon>Bradyrhizobium</taxon>
    </lineage>
</organism>
<sequence length="75" mass="8548">MPNLKVVDGDWSDEIQWTTLCHANIIIINGEIKGDKATAFALRDKINKQIEAGLVRQPRRGWYQFKKVGPDPVDQ</sequence>
<name>A0A0R3KI05_9BRAD</name>
<gene>
    <name evidence="1" type="ORF">CQ12_38665</name>
</gene>
<dbReference type="EMBL" id="LLXZ01000206">
    <property type="protein sequence ID" value="KRQ95510.1"/>
    <property type="molecule type" value="Genomic_DNA"/>
</dbReference>
<dbReference type="RefSeq" id="WP_057840069.1">
    <property type="nucleotide sequence ID" value="NZ_LLXZ01000206.1"/>
</dbReference>
<reference evidence="1 2" key="1">
    <citation type="submission" date="2014-03" db="EMBL/GenBank/DDBJ databases">
        <title>Bradyrhizobium valentinum sp. nov., isolated from effective nodules of Lupinus mariae-josephae, a lupine endemic of basic-lime soils in Eastern Spain.</title>
        <authorList>
            <person name="Duran D."/>
            <person name="Rey L."/>
            <person name="Navarro A."/>
            <person name="Busquets A."/>
            <person name="Imperial J."/>
            <person name="Ruiz-Argueso T."/>
        </authorList>
    </citation>
    <scope>NUCLEOTIDE SEQUENCE [LARGE SCALE GENOMIC DNA]</scope>
    <source>
        <strain evidence="1 2">PAC68</strain>
    </source>
</reference>
<evidence type="ECO:0000313" key="2">
    <source>
        <dbReference type="Proteomes" id="UP000050863"/>
    </source>
</evidence>
<comment type="caution">
    <text evidence="1">The sequence shown here is derived from an EMBL/GenBank/DDBJ whole genome shotgun (WGS) entry which is preliminary data.</text>
</comment>
<dbReference type="Proteomes" id="UP000050863">
    <property type="component" value="Unassembled WGS sequence"/>
</dbReference>
<keyword evidence="2" id="KW-1185">Reference proteome</keyword>
<proteinExistence type="predicted"/>
<dbReference type="AlphaFoldDB" id="A0A0R3KI05"/>
<protein>
    <submittedName>
        <fullName evidence="1">Uncharacterized protein</fullName>
    </submittedName>
</protein>
<evidence type="ECO:0000313" key="1">
    <source>
        <dbReference type="EMBL" id="KRQ95510.1"/>
    </source>
</evidence>
<accession>A0A0R3KI05</accession>